<dbReference type="PROSITE" id="PS50158">
    <property type="entry name" value="ZF_CCHC"/>
    <property type="match status" value="3"/>
</dbReference>
<feature type="compositionally biased region" description="Basic and acidic residues" evidence="10">
    <location>
        <begin position="396"/>
        <end position="406"/>
    </location>
</feature>
<keyword evidence="13" id="KW-1185">Reference proteome</keyword>
<dbReference type="SMART" id="SM00343">
    <property type="entry name" value="ZnF_C2HC"/>
    <property type="match status" value="3"/>
</dbReference>
<feature type="compositionally biased region" description="Polar residues" evidence="10">
    <location>
        <begin position="458"/>
        <end position="467"/>
    </location>
</feature>
<feature type="compositionally biased region" description="Polar residues" evidence="10">
    <location>
        <begin position="407"/>
        <end position="418"/>
    </location>
</feature>
<feature type="compositionally biased region" description="Basic and acidic residues" evidence="10">
    <location>
        <begin position="710"/>
        <end position="720"/>
    </location>
</feature>
<feature type="compositionally biased region" description="Polar residues" evidence="10">
    <location>
        <begin position="1215"/>
        <end position="1225"/>
    </location>
</feature>
<dbReference type="GO" id="GO:0071037">
    <property type="term" value="P:nuclear polyadenylation-dependent snRNA catabolic process"/>
    <property type="evidence" value="ECO:0007669"/>
    <property type="project" value="TreeGrafter"/>
</dbReference>
<evidence type="ECO:0000313" key="12">
    <source>
        <dbReference type="EnsemblMetazoa" id="ENSAATROPP006602"/>
    </source>
</evidence>
<dbReference type="InterPro" id="IPR001878">
    <property type="entry name" value="Znf_CCHC"/>
</dbReference>
<evidence type="ECO:0000256" key="3">
    <source>
        <dbReference type="ARBA" id="ARBA00022737"/>
    </source>
</evidence>
<feature type="compositionally biased region" description="Polar residues" evidence="10">
    <location>
        <begin position="435"/>
        <end position="445"/>
    </location>
</feature>
<feature type="compositionally biased region" description="Basic residues" evidence="10">
    <location>
        <begin position="170"/>
        <end position="184"/>
    </location>
</feature>
<feature type="domain" description="CCHC-type" evidence="11">
    <location>
        <begin position="977"/>
        <end position="992"/>
    </location>
</feature>
<feature type="region of interest" description="Disordered" evidence="10">
    <location>
        <begin position="1176"/>
        <end position="1240"/>
    </location>
</feature>
<feature type="compositionally biased region" description="Polar residues" evidence="10">
    <location>
        <begin position="86"/>
        <end position="110"/>
    </location>
</feature>
<dbReference type="GO" id="GO:0003723">
    <property type="term" value="F:RNA binding"/>
    <property type="evidence" value="ECO:0007669"/>
    <property type="project" value="TreeGrafter"/>
</dbReference>
<keyword evidence="4 9" id="KW-0863">Zinc-finger</keyword>
<dbReference type="GO" id="GO:0071036">
    <property type="term" value="P:nuclear polyadenylation-dependent snoRNA catabolic process"/>
    <property type="evidence" value="ECO:0007669"/>
    <property type="project" value="TreeGrafter"/>
</dbReference>
<evidence type="ECO:0000256" key="2">
    <source>
        <dbReference type="ARBA" id="ARBA00022723"/>
    </source>
</evidence>
<sequence>MNENVDIDAREVAALEERLYSQCHHSYEVTTSSEGMSLPMADNVPSRIVSKTSVVNNPQSAQLKSKMKRYWATTEGYSASPKPFLQPSNTYQKQSAPSELTRTNGNGSSVVQSNANEVKKMYTMPYQSLLGNSAKNLKDNRPTLPAETVAKVTNESCNLRKAQGSAKPNPPRKLKKNFQPKKNHQPSQHAVQKKLGGLMKLVNSDTSESRRQRFQGKKAKAIEVRKFNAPRVVAQVFLDSSDDESKPTVVMPQTKVNIDAQSDGETDEVVIVPLPEPPKICIDCSDDEVALDSFALPQAKKASKKATVAKFNSPRCLSPSNSSIMSDDFIGLHDRSRLNDSFSENVPNDDELECSIEGKRGGDVQEGTKSSLPSRDLRAPSISSEETICTSSDTTDQDKHRQESGKGSKSKSLPTSRNEIVAAGENGKKNELSNKKGSSQATVTKQLLDRAPPETITERSISSTPSGTVKKGSTKKATPSMQASEPIASNSSAKSKSPISMALELARKHFEGNDSFETATGSAKKKSKKGRASDANQLSITQDLIPPKRVAKKSAKARKKVGTDDSMYELLGESTAEERADRLPLSDDSVSSESDYELTLAAPQGTGEQTISTSLANETASKQPSVAALPAIEGLENISSESEYEESFSQALKSTPKTAKALSSAKRVGRKRKQYNSETFSDEDFACMLTDIVRAVSDTDSDEEEEVEDGQERQEKESNHATEVPDDAVTSTTVIAELDCGEQEKQTKVGEPSAKKKKRSADASKTVSASIVGASKPNGNGKTMEKCSNAASSTTASAEHECETQGKQTKAGGSSTTKKKKRSFDASNAASSSIVEVGGNQGDEGDNIVKQTVAATSTTAVDVAERADGPSTKKKRRSNDISNASIASIVDRNEDVCSEQLDSDANQMAAPTTRSQIVQELPDCAWNEEMKQFYNEVWMEEDFTLSSVMQKMPRGKKHWPILQQDLYPDPPKKDVICNNCGDRGHMRYKCKNTPKPAICYMCGEQGHREPRCPRSMCLNCGARTRNFVRGCNACARDLNTTCRLCGVRGHVQRSCPDMWRRYHSTTEDNVALRNQFQTNMKPKYCCICCKSGHQAHICNAAYRIFGQAVPTVHIKSYQQTYAVKQQDNKESTTVPRYNLFSDDANECELNLHGLASNPNGFYYRFAKSSGLLEKHEQRLNQEEEAKQQWLQQLQQNQQEQQQPEQEKEVDKYENRPQNVAGSSRQENNDPVAGSVPAVETEDSNYSFSGLLAEKEHVDHESVIEAANEASPAKDNEAGSQVKSVAKAPESWPDFIPLGAEPEAPLSPEQLPPKDNVVDTSNVMEAKVPLTEAQAKMLLSSRGSNFLKEAAKRHSLKLSISFEMVGNVLLLSGRADSQDCFHKELLFFLRSLEPKSHNQTLLNFIIIPRRMRRAFQLIFENLWRLKEPQEDVHVLLENYQTALQSGKEKQIKRTRTSLNLVLFGQFGLRDGRKHLKTLRNQLLEAMKYNHIKDELKLHQRITIRDAFIYIFSSYDHVDYCQVVSEYEEMCSNNLLHKFTWSDLRLPEFKQDSRQMKFLRVIKKGLYRNFVDSQLIWNTSSIYGVVNKSEEMSFKEEHNPSPTMPRKRKCIENRKSDSNDQQEDIVLNTRDQMLKPDPDTASRDYHDQQTIRAMTFPCGVLKSEHKRAKSRNNQFNHLINLFNECRRLAENVHPDMRDNAISLMNEQENVARSISKKRVSILIHQAHSLRTMLRKNQQPSL</sequence>
<feature type="compositionally biased region" description="Low complexity" evidence="10">
    <location>
        <begin position="1187"/>
        <end position="1203"/>
    </location>
</feature>
<dbReference type="GO" id="GO:0071038">
    <property type="term" value="P:TRAMP-dependent tRNA surveillance pathway"/>
    <property type="evidence" value="ECO:0007669"/>
    <property type="project" value="TreeGrafter"/>
</dbReference>
<dbReference type="InterPro" id="IPR036875">
    <property type="entry name" value="Znf_CCHC_sf"/>
</dbReference>
<evidence type="ECO:0000256" key="1">
    <source>
        <dbReference type="ARBA" id="ARBA00004123"/>
    </source>
</evidence>
<dbReference type="InterPro" id="IPR051644">
    <property type="entry name" value="TRAMP_AT-DNA-binding"/>
</dbReference>
<keyword evidence="5" id="KW-0862">Zinc</keyword>
<feature type="region of interest" description="Disordered" evidence="10">
    <location>
        <begin position="341"/>
        <end position="608"/>
    </location>
</feature>
<dbReference type="SUPFAM" id="SSF57756">
    <property type="entry name" value="Retrovirus zinc finger-like domains"/>
    <property type="match status" value="1"/>
</dbReference>
<feature type="region of interest" description="Disordered" evidence="10">
    <location>
        <begin position="1591"/>
        <end position="1621"/>
    </location>
</feature>
<organism evidence="12 13">
    <name type="scientific">Anopheles atroparvus</name>
    <name type="common">European mosquito</name>
    <dbReference type="NCBI Taxonomy" id="41427"/>
    <lineage>
        <taxon>Eukaryota</taxon>
        <taxon>Metazoa</taxon>
        <taxon>Ecdysozoa</taxon>
        <taxon>Arthropoda</taxon>
        <taxon>Hexapoda</taxon>
        <taxon>Insecta</taxon>
        <taxon>Pterygota</taxon>
        <taxon>Neoptera</taxon>
        <taxon>Endopterygota</taxon>
        <taxon>Diptera</taxon>
        <taxon>Nematocera</taxon>
        <taxon>Culicoidea</taxon>
        <taxon>Culicidae</taxon>
        <taxon>Anophelinae</taxon>
        <taxon>Anopheles</taxon>
    </lineage>
</organism>
<proteinExistence type="predicted"/>
<dbReference type="PANTHER" id="PTHR46543:SF1">
    <property type="entry name" value="ZINC FINGER CCHC DOMAIN-CONTAINING PROTEIN 7"/>
    <property type="match status" value="1"/>
</dbReference>
<dbReference type="GO" id="GO:0031499">
    <property type="term" value="C:TRAMP complex"/>
    <property type="evidence" value="ECO:0007669"/>
    <property type="project" value="TreeGrafter"/>
</dbReference>
<feature type="domain" description="CCHC-type" evidence="11">
    <location>
        <begin position="999"/>
        <end position="1014"/>
    </location>
</feature>
<keyword evidence="6" id="KW-0539">Nucleus</keyword>
<accession>A0AAG5D5H7</accession>
<feature type="region of interest" description="Disordered" evidence="10">
    <location>
        <begin position="649"/>
        <end position="680"/>
    </location>
</feature>
<evidence type="ECO:0000256" key="9">
    <source>
        <dbReference type="PROSITE-ProRule" id="PRU00047"/>
    </source>
</evidence>
<evidence type="ECO:0000256" key="5">
    <source>
        <dbReference type="ARBA" id="ARBA00022833"/>
    </source>
</evidence>
<feature type="compositionally biased region" description="Basic and acidic residues" evidence="10">
    <location>
        <begin position="1204"/>
        <end position="1214"/>
    </location>
</feature>
<feature type="domain" description="CCHC-type" evidence="11">
    <location>
        <begin position="1042"/>
        <end position="1057"/>
    </location>
</feature>
<feature type="compositionally biased region" description="Basic and acidic residues" evidence="10">
    <location>
        <begin position="576"/>
        <end position="585"/>
    </location>
</feature>
<evidence type="ECO:0000256" key="10">
    <source>
        <dbReference type="SAM" id="MobiDB-lite"/>
    </source>
</evidence>
<feature type="compositionally biased region" description="Basic residues" evidence="10">
    <location>
        <begin position="549"/>
        <end position="560"/>
    </location>
</feature>
<evidence type="ECO:0000256" key="4">
    <source>
        <dbReference type="ARBA" id="ARBA00022771"/>
    </source>
</evidence>
<feature type="compositionally biased region" description="Basic and acidic residues" evidence="10">
    <location>
        <begin position="1176"/>
        <end position="1186"/>
    </location>
</feature>
<feature type="compositionally biased region" description="Low complexity" evidence="10">
    <location>
        <begin position="486"/>
        <end position="500"/>
    </location>
</feature>
<comment type="subcellular location">
    <subcellularLocation>
        <location evidence="1">Nucleus</location>
    </subcellularLocation>
</comment>
<feature type="region of interest" description="Disordered" evidence="10">
    <location>
        <begin position="696"/>
        <end position="831"/>
    </location>
</feature>
<feature type="region of interest" description="Disordered" evidence="10">
    <location>
        <begin position="78"/>
        <end position="110"/>
    </location>
</feature>
<protein>
    <recommendedName>
        <fullName evidence="7">Zinc finger CCHC domain-containing protein 7</fullName>
    </recommendedName>
    <alternativeName>
        <fullName evidence="8">TRAMP-like complex RNA-binding factor ZCCHC7</fullName>
    </alternativeName>
</protein>
<evidence type="ECO:0000256" key="8">
    <source>
        <dbReference type="ARBA" id="ARBA00043023"/>
    </source>
</evidence>
<feature type="compositionally biased region" description="Low complexity" evidence="10">
    <location>
        <begin position="381"/>
        <end position="394"/>
    </location>
</feature>
<keyword evidence="2" id="KW-0479">Metal-binding</keyword>
<evidence type="ECO:0000259" key="11">
    <source>
        <dbReference type="PROSITE" id="PS50158"/>
    </source>
</evidence>
<dbReference type="GO" id="GO:0071035">
    <property type="term" value="P:nuclear polyadenylation-dependent rRNA catabolic process"/>
    <property type="evidence" value="ECO:0007669"/>
    <property type="project" value="TreeGrafter"/>
</dbReference>
<name>A0AAG5D5H7_ANOAO</name>
<dbReference type="PANTHER" id="PTHR46543">
    <property type="entry name" value="ZINC FINGER CCHC DOMAIN-CONTAINING PROTEIN 7"/>
    <property type="match status" value="1"/>
</dbReference>
<feature type="compositionally biased region" description="Low complexity" evidence="10">
    <location>
        <begin position="806"/>
        <end position="816"/>
    </location>
</feature>
<evidence type="ECO:0000256" key="6">
    <source>
        <dbReference type="ARBA" id="ARBA00023242"/>
    </source>
</evidence>
<feature type="compositionally biased region" description="Low complexity" evidence="10">
    <location>
        <begin position="788"/>
        <end position="797"/>
    </location>
</feature>
<dbReference type="GO" id="GO:0071031">
    <property type="term" value="P:nuclear mRNA surveillance of mRNA 3'-end processing"/>
    <property type="evidence" value="ECO:0007669"/>
    <property type="project" value="TreeGrafter"/>
</dbReference>
<dbReference type="EnsemblMetazoa" id="ENSAATROPT007372">
    <property type="protein sequence ID" value="ENSAATROPP006602"/>
    <property type="gene ID" value="ENSAATROPG005997"/>
</dbReference>
<feature type="region of interest" description="Disordered" evidence="10">
    <location>
        <begin position="160"/>
        <end position="192"/>
    </location>
</feature>
<evidence type="ECO:0000256" key="7">
    <source>
        <dbReference type="ARBA" id="ARBA00041190"/>
    </source>
</evidence>
<dbReference type="Proteomes" id="UP000075880">
    <property type="component" value="Unassembled WGS sequence"/>
</dbReference>
<dbReference type="GO" id="GO:0008270">
    <property type="term" value="F:zinc ion binding"/>
    <property type="evidence" value="ECO:0007669"/>
    <property type="project" value="UniProtKB-KW"/>
</dbReference>
<feature type="compositionally biased region" description="Acidic residues" evidence="10">
    <location>
        <begin position="699"/>
        <end position="709"/>
    </location>
</feature>
<evidence type="ECO:0000313" key="13">
    <source>
        <dbReference type="Proteomes" id="UP000075880"/>
    </source>
</evidence>
<keyword evidence="3" id="KW-0677">Repeat</keyword>
<dbReference type="Gene3D" id="4.10.60.10">
    <property type="entry name" value="Zinc finger, CCHC-type"/>
    <property type="match status" value="2"/>
</dbReference>
<dbReference type="GO" id="GO:0071039">
    <property type="term" value="P:nuclear polyadenylation-dependent CUT catabolic process"/>
    <property type="evidence" value="ECO:0007669"/>
    <property type="project" value="TreeGrafter"/>
</dbReference>
<reference evidence="12" key="1">
    <citation type="submission" date="2024-04" db="UniProtKB">
        <authorList>
            <consortium name="EnsemblMetazoa"/>
        </authorList>
    </citation>
    <scope>IDENTIFICATION</scope>
    <source>
        <strain evidence="12">EBRO</strain>
    </source>
</reference>